<feature type="domain" description="Beta-glucuronidase C-terminal" evidence="2">
    <location>
        <begin position="265"/>
        <end position="396"/>
    </location>
</feature>
<comment type="caution">
    <text evidence="3">The sequence shown here is derived from an EMBL/GenBank/DDBJ whole genome shotgun (WGS) entry which is preliminary data.</text>
</comment>
<keyword evidence="4" id="KW-1185">Reference proteome</keyword>
<accession>A0AAE0IPY5</accession>
<proteinExistence type="predicted"/>
<dbReference type="PANTHER" id="PTHR36183:SF2">
    <property type="entry name" value="BETA-GLUCURONIDASE C-TERMINAL DOMAIN-CONTAINING PROTEIN"/>
    <property type="match status" value="1"/>
</dbReference>
<sequence length="427" mass="45598">MKKYTLFHALYGASLGAAQRSYVIKSSVNSNEVLDGFVSFSIEFSSFPDFAALYNAPLPYALNGTRAIKALLAEHCPELVETNETYGYLGPLFAGVNNRLKEAAAWAAGINADKSIKLFSTYNYISGSTSPGVTLQGTLMNHTTTKRSVDAHITEYNKIKSVDPSVPPLIFGEANSLYNQGKPGLSNSFGAALWSSILTSTTAASASNASTCTWAPTTAVDDSRVMGTRALYYGNIAVAAMMGNLVRQPVSIVEIPLADSERKAAYAAYTNSGETLVRFMVINLNAYNTTVDGAGQVPLPDPAVRQPAVEYRFTVPDAAPAVRTGPDEKMRVVKIQRLLTNGSDAITGITWDGWSYNYELAGGKPATLGNVTVGETVEVCEDGNVNVTVPWSSAALLDFSGCDDHEGDSGGDGDVLKDRENEMVGWD</sequence>
<protein>
    <recommendedName>
        <fullName evidence="2">Beta-glucuronidase C-terminal domain-containing protein</fullName>
    </recommendedName>
</protein>
<dbReference type="InterPro" id="IPR031728">
    <property type="entry name" value="GlcAase_C"/>
</dbReference>
<evidence type="ECO:0000313" key="4">
    <source>
        <dbReference type="Proteomes" id="UP001283341"/>
    </source>
</evidence>
<dbReference type="AlphaFoldDB" id="A0AAE0IPY5"/>
<evidence type="ECO:0000259" key="2">
    <source>
        <dbReference type="Pfam" id="PF16862"/>
    </source>
</evidence>
<dbReference type="Gene3D" id="3.20.20.80">
    <property type="entry name" value="Glycosidases"/>
    <property type="match status" value="1"/>
</dbReference>
<feature type="region of interest" description="Disordered" evidence="1">
    <location>
        <begin position="405"/>
        <end position="427"/>
    </location>
</feature>
<evidence type="ECO:0000256" key="1">
    <source>
        <dbReference type="SAM" id="MobiDB-lite"/>
    </source>
</evidence>
<dbReference type="PANTHER" id="PTHR36183">
    <property type="entry name" value="BETA-GLUCURONIDASE"/>
    <property type="match status" value="1"/>
</dbReference>
<dbReference type="Proteomes" id="UP001283341">
    <property type="component" value="Unassembled WGS sequence"/>
</dbReference>
<organism evidence="3 4">
    <name type="scientific">Apodospora peruviana</name>
    <dbReference type="NCBI Taxonomy" id="516989"/>
    <lineage>
        <taxon>Eukaryota</taxon>
        <taxon>Fungi</taxon>
        <taxon>Dikarya</taxon>
        <taxon>Ascomycota</taxon>
        <taxon>Pezizomycotina</taxon>
        <taxon>Sordariomycetes</taxon>
        <taxon>Sordariomycetidae</taxon>
        <taxon>Sordariales</taxon>
        <taxon>Lasiosphaeriaceae</taxon>
        <taxon>Apodospora</taxon>
    </lineage>
</organism>
<evidence type="ECO:0000313" key="3">
    <source>
        <dbReference type="EMBL" id="KAK3329064.1"/>
    </source>
</evidence>
<dbReference type="InterPro" id="IPR052974">
    <property type="entry name" value="GH79_Enzymes"/>
</dbReference>
<reference evidence="3" key="1">
    <citation type="journal article" date="2023" name="Mol. Phylogenet. Evol.">
        <title>Genome-scale phylogeny and comparative genomics of the fungal order Sordariales.</title>
        <authorList>
            <person name="Hensen N."/>
            <person name="Bonometti L."/>
            <person name="Westerberg I."/>
            <person name="Brannstrom I.O."/>
            <person name="Guillou S."/>
            <person name="Cros-Aarteil S."/>
            <person name="Calhoun S."/>
            <person name="Haridas S."/>
            <person name="Kuo A."/>
            <person name="Mondo S."/>
            <person name="Pangilinan J."/>
            <person name="Riley R."/>
            <person name="LaButti K."/>
            <person name="Andreopoulos B."/>
            <person name="Lipzen A."/>
            <person name="Chen C."/>
            <person name="Yan M."/>
            <person name="Daum C."/>
            <person name="Ng V."/>
            <person name="Clum A."/>
            <person name="Steindorff A."/>
            <person name="Ohm R.A."/>
            <person name="Martin F."/>
            <person name="Silar P."/>
            <person name="Natvig D.O."/>
            <person name="Lalanne C."/>
            <person name="Gautier V."/>
            <person name="Ament-Velasquez S.L."/>
            <person name="Kruys A."/>
            <person name="Hutchinson M.I."/>
            <person name="Powell A.J."/>
            <person name="Barry K."/>
            <person name="Miller A.N."/>
            <person name="Grigoriev I.V."/>
            <person name="Debuchy R."/>
            <person name="Gladieux P."/>
            <person name="Hiltunen Thoren M."/>
            <person name="Johannesson H."/>
        </authorList>
    </citation>
    <scope>NUCLEOTIDE SEQUENCE</scope>
    <source>
        <strain evidence="3">CBS 118394</strain>
    </source>
</reference>
<dbReference type="EMBL" id="JAUEDM010000001">
    <property type="protein sequence ID" value="KAK3329064.1"/>
    <property type="molecule type" value="Genomic_DNA"/>
</dbReference>
<gene>
    <name evidence="3" type="ORF">B0H66DRAFT_596662</name>
</gene>
<reference evidence="3" key="2">
    <citation type="submission" date="2023-06" db="EMBL/GenBank/DDBJ databases">
        <authorList>
            <consortium name="Lawrence Berkeley National Laboratory"/>
            <person name="Haridas S."/>
            <person name="Hensen N."/>
            <person name="Bonometti L."/>
            <person name="Westerberg I."/>
            <person name="Brannstrom I.O."/>
            <person name="Guillou S."/>
            <person name="Cros-Aarteil S."/>
            <person name="Calhoun S."/>
            <person name="Kuo A."/>
            <person name="Mondo S."/>
            <person name="Pangilinan J."/>
            <person name="Riley R."/>
            <person name="Labutti K."/>
            <person name="Andreopoulos B."/>
            <person name="Lipzen A."/>
            <person name="Chen C."/>
            <person name="Yanf M."/>
            <person name="Daum C."/>
            <person name="Ng V."/>
            <person name="Clum A."/>
            <person name="Steindorff A."/>
            <person name="Ohm R."/>
            <person name="Martin F."/>
            <person name="Silar P."/>
            <person name="Natvig D."/>
            <person name="Lalanne C."/>
            <person name="Gautier V."/>
            <person name="Ament-Velasquez S.L."/>
            <person name="Kruys A."/>
            <person name="Hutchinson M.I."/>
            <person name="Powell A.J."/>
            <person name="Barry K."/>
            <person name="Miller A.N."/>
            <person name="Grigoriev I.V."/>
            <person name="Debuchy R."/>
            <person name="Gladieux P."/>
            <person name="Thoren M.H."/>
            <person name="Johannesson H."/>
        </authorList>
    </citation>
    <scope>NUCLEOTIDE SEQUENCE</scope>
    <source>
        <strain evidence="3">CBS 118394</strain>
    </source>
</reference>
<name>A0AAE0IPY5_9PEZI</name>
<dbReference type="Pfam" id="PF16862">
    <property type="entry name" value="Glyco_hydro_79C"/>
    <property type="match status" value="1"/>
</dbReference>